<accession>A0A8J4E6C7</accession>
<dbReference type="Gene3D" id="1.10.10.10">
    <property type="entry name" value="Winged helix-like DNA-binding domain superfamily/Winged helix DNA-binding domain"/>
    <property type="match status" value="1"/>
</dbReference>
<name>A0A8J4E6C7_9ACTN</name>
<proteinExistence type="predicted"/>
<dbReference type="InterPro" id="IPR036388">
    <property type="entry name" value="WH-like_DNA-bd_sf"/>
</dbReference>
<dbReference type="RefSeq" id="WP_204011545.1">
    <property type="nucleotide sequence ID" value="NZ_BOPG01000105.1"/>
</dbReference>
<comment type="caution">
    <text evidence="1">The sequence shown here is derived from an EMBL/GenBank/DDBJ whole genome shotgun (WGS) entry which is preliminary data.</text>
</comment>
<evidence type="ECO:0000313" key="2">
    <source>
        <dbReference type="Proteomes" id="UP000612585"/>
    </source>
</evidence>
<evidence type="ECO:0000313" key="1">
    <source>
        <dbReference type="EMBL" id="GIJ63940.1"/>
    </source>
</evidence>
<evidence type="ECO:0008006" key="3">
    <source>
        <dbReference type="Google" id="ProtNLM"/>
    </source>
</evidence>
<dbReference type="InterPro" id="IPR013325">
    <property type="entry name" value="RNA_pol_sigma_r2"/>
</dbReference>
<dbReference type="Proteomes" id="UP000612585">
    <property type="component" value="Unassembled WGS sequence"/>
</dbReference>
<dbReference type="SUPFAM" id="SSF88946">
    <property type="entry name" value="Sigma2 domain of RNA polymerase sigma factors"/>
    <property type="match status" value="1"/>
</dbReference>
<dbReference type="EMBL" id="BOPG01000105">
    <property type="protein sequence ID" value="GIJ63940.1"/>
    <property type="molecule type" value="Genomic_DNA"/>
</dbReference>
<keyword evidence="2" id="KW-1185">Reference proteome</keyword>
<reference evidence="1" key="1">
    <citation type="submission" date="2021-01" db="EMBL/GenBank/DDBJ databases">
        <title>Whole genome shotgun sequence of Virgisporangium aurantiacum NBRC 16421.</title>
        <authorList>
            <person name="Komaki H."/>
            <person name="Tamura T."/>
        </authorList>
    </citation>
    <scope>NUCLEOTIDE SEQUENCE</scope>
    <source>
        <strain evidence="1">NBRC 16421</strain>
    </source>
</reference>
<gene>
    <name evidence="1" type="ORF">Vau01_114560</name>
</gene>
<sequence length="165" mass="18058">MTVHGVRPPIRQGVTSVHRERAFGVELCRRHAEALALVASVILANNDAADEVVSDTIAAACRFVDRPDPREVTHAQLARSVYHRCVGRLASRERFLWAWPERDADDCPSFGMSALTTLPISHRAAVALVLFGDHDLAQTATTLSLPLTVVTGHLRDALVKIHAQL</sequence>
<dbReference type="InterPro" id="IPR013324">
    <property type="entry name" value="RNA_pol_sigma_r3/r4-like"/>
</dbReference>
<dbReference type="AlphaFoldDB" id="A0A8J4E6C7"/>
<protein>
    <recommendedName>
        <fullName evidence="3">RNA polymerase sigma-70 factor, ECF subfamily</fullName>
    </recommendedName>
</protein>
<dbReference type="GO" id="GO:0003700">
    <property type="term" value="F:DNA-binding transcription factor activity"/>
    <property type="evidence" value="ECO:0007669"/>
    <property type="project" value="InterPro"/>
</dbReference>
<dbReference type="GO" id="GO:0006352">
    <property type="term" value="P:DNA-templated transcription initiation"/>
    <property type="evidence" value="ECO:0007669"/>
    <property type="project" value="InterPro"/>
</dbReference>
<dbReference type="Gene3D" id="1.10.1740.10">
    <property type="match status" value="1"/>
</dbReference>
<dbReference type="SUPFAM" id="SSF88659">
    <property type="entry name" value="Sigma3 and sigma4 domains of RNA polymerase sigma factors"/>
    <property type="match status" value="1"/>
</dbReference>
<organism evidence="1 2">
    <name type="scientific">Virgisporangium aurantiacum</name>
    <dbReference type="NCBI Taxonomy" id="175570"/>
    <lineage>
        <taxon>Bacteria</taxon>
        <taxon>Bacillati</taxon>
        <taxon>Actinomycetota</taxon>
        <taxon>Actinomycetes</taxon>
        <taxon>Micromonosporales</taxon>
        <taxon>Micromonosporaceae</taxon>
        <taxon>Virgisporangium</taxon>
    </lineage>
</organism>